<dbReference type="OrthoDB" id="9801958at2"/>
<evidence type="ECO:0000259" key="4">
    <source>
        <dbReference type="PROSITE" id="PS50893"/>
    </source>
</evidence>
<keyword evidence="6" id="KW-1185">Reference proteome</keyword>
<dbReference type="Proteomes" id="UP000473885">
    <property type="component" value="Unassembled WGS sequence"/>
</dbReference>
<proteinExistence type="predicted"/>
<comment type="caution">
    <text evidence="5">The sequence shown here is derived from an EMBL/GenBank/DDBJ whole genome shotgun (WGS) entry which is preliminary data.</text>
</comment>
<dbReference type="InterPro" id="IPR027417">
    <property type="entry name" value="P-loop_NTPase"/>
</dbReference>
<evidence type="ECO:0000256" key="1">
    <source>
        <dbReference type="ARBA" id="ARBA00022448"/>
    </source>
</evidence>
<evidence type="ECO:0000256" key="2">
    <source>
        <dbReference type="ARBA" id="ARBA00022741"/>
    </source>
</evidence>
<dbReference type="PANTHER" id="PTHR42788:SF2">
    <property type="entry name" value="ABC TRANSPORTER ATP-BINDING PROTEIN"/>
    <property type="match status" value="1"/>
</dbReference>
<protein>
    <submittedName>
        <fullName evidence="5">ABC transporter ATP-binding protein</fullName>
    </submittedName>
</protein>
<dbReference type="PROSITE" id="PS50893">
    <property type="entry name" value="ABC_TRANSPORTER_2"/>
    <property type="match status" value="1"/>
</dbReference>
<dbReference type="InterPro" id="IPR050166">
    <property type="entry name" value="ABC_transporter_ATP-bind"/>
</dbReference>
<dbReference type="PANTHER" id="PTHR42788">
    <property type="entry name" value="TAURINE IMPORT ATP-BINDING PROTEIN-RELATED"/>
    <property type="match status" value="1"/>
</dbReference>
<dbReference type="PROSITE" id="PS00211">
    <property type="entry name" value="ABC_TRANSPORTER_1"/>
    <property type="match status" value="1"/>
</dbReference>
<keyword evidence="3 5" id="KW-0067">ATP-binding</keyword>
<dbReference type="InterPro" id="IPR017871">
    <property type="entry name" value="ABC_transporter-like_CS"/>
</dbReference>
<sequence>MSTYQKNKLEVKNIEKSFDNNLIVKDLSFYVGENEFVSLLGPSGCGKSTIFNIIAGLLRAEEGKVTMDGEDYTGKVGRVSYMHQKDLLLPWKKVIDNAAIPLVVRGKKKNEARKEVEKYFHTFGLEGFEYNYPFQLSGGMRQRVALLRTYMFSKDIMLLDEPFGALDAITRSKMHYWLLNVVKELNTTILFITHDIEEAILLSDRIYVLSDKPATIKEEIVVDLPSQRKKDIVTSSKFNEIKRKIINAL</sequence>
<organism evidence="5 6">
    <name type="scientific">Clostridium niameyense</name>
    <dbReference type="NCBI Taxonomy" id="1622073"/>
    <lineage>
        <taxon>Bacteria</taxon>
        <taxon>Bacillati</taxon>
        <taxon>Bacillota</taxon>
        <taxon>Clostridia</taxon>
        <taxon>Eubacteriales</taxon>
        <taxon>Clostridiaceae</taxon>
        <taxon>Clostridium</taxon>
    </lineage>
</organism>
<dbReference type="InterPro" id="IPR003439">
    <property type="entry name" value="ABC_transporter-like_ATP-bd"/>
</dbReference>
<dbReference type="InterPro" id="IPR003593">
    <property type="entry name" value="AAA+_ATPase"/>
</dbReference>
<dbReference type="Gene3D" id="3.40.50.300">
    <property type="entry name" value="P-loop containing nucleotide triphosphate hydrolases"/>
    <property type="match status" value="1"/>
</dbReference>
<dbReference type="CDD" id="cd03293">
    <property type="entry name" value="ABC_NrtD_SsuB_transporters"/>
    <property type="match status" value="1"/>
</dbReference>
<dbReference type="SMART" id="SM00382">
    <property type="entry name" value="AAA"/>
    <property type="match status" value="1"/>
</dbReference>
<name>A0A6M0R6C5_9CLOT</name>
<dbReference type="EMBL" id="SXDP01000001">
    <property type="protein sequence ID" value="NEZ45744.1"/>
    <property type="molecule type" value="Genomic_DNA"/>
</dbReference>
<gene>
    <name evidence="5" type="ORF">FDF74_00800</name>
</gene>
<evidence type="ECO:0000256" key="3">
    <source>
        <dbReference type="ARBA" id="ARBA00022840"/>
    </source>
</evidence>
<accession>A0A6M0R6C5</accession>
<keyword evidence="1" id="KW-0813">Transport</keyword>
<dbReference type="GO" id="GO:0016887">
    <property type="term" value="F:ATP hydrolysis activity"/>
    <property type="evidence" value="ECO:0007669"/>
    <property type="project" value="InterPro"/>
</dbReference>
<reference evidence="5 6" key="1">
    <citation type="submission" date="2019-04" db="EMBL/GenBank/DDBJ databases">
        <title>Genome sequencing of Clostridium botulinum Groups I-IV and Clostridium butyricum.</title>
        <authorList>
            <person name="Brunt J."/>
            <person name="Van Vliet A.H.M."/>
            <person name="Stringer S.C."/>
            <person name="Carter A.T."/>
            <person name="Peck M.W."/>
        </authorList>
    </citation>
    <scope>NUCLEOTIDE SEQUENCE [LARGE SCALE GENOMIC DNA]</scope>
    <source>
        <strain evidence="5 6">IFR 18/094</strain>
    </source>
</reference>
<evidence type="ECO:0000313" key="6">
    <source>
        <dbReference type="Proteomes" id="UP000473885"/>
    </source>
</evidence>
<dbReference type="SUPFAM" id="SSF52540">
    <property type="entry name" value="P-loop containing nucleoside triphosphate hydrolases"/>
    <property type="match status" value="1"/>
</dbReference>
<keyword evidence="2" id="KW-0547">Nucleotide-binding</keyword>
<dbReference type="AlphaFoldDB" id="A0A6M0R6C5"/>
<dbReference type="RefSeq" id="WP_050606860.1">
    <property type="nucleotide sequence ID" value="NZ_CABKUB010000006.1"/>
</dbReference>
<dbReference type="Pfam" id="PF00005">
    <property type="entry name" value="ABC_tran"/>
    <property type="match status" value="1"/>
</dbReference>
<feature type="domain" description="ABC transporter" evidence="4">
    <location>
        <begin position="9"/>
        <end position="236"/>
    </location>
</feature>
<dbReference type="GO" id="GO:0005524">
    <property type="term" value="F:ATP binding"/>
    <property type="evidence" value="ECO:0007669"/>
    <property type="project" value="UniProtKB-KW"/>
</dbReference>
<evidence type="ECO:0000313" key="5">
    <source>
        <dbReference type="EMBL" id="NEZ45744.1"/>
    </source>
</evidence>